<dbReference type="AlphaFoldDB" id="A0AAV7N5E3"/>
<accession>A0AAV7N5E3</accession>
<dbReference type="Proteomes" id="UP001066276">
    <property type="component" value="Chromosome 9"/>
</dbReference>
<organism evidence="1 2">
    <name type="scientific">Pleurodeles waltl</name>
    <name type="common">Iberian ribbed newt</name>
    <dbReference type="NCBI Taxonomy" id="8319"/>
    <lineage>
        <taxon>Eukaryota</taxon>
        <taxon>Metazoa</taxon>
        <taxon>Chordata</taxon>
        <taxon>Craniata</taxon>
        <taxon>Vertebrata</taxon>
        <taxon>Euteleostomi</taxon>
        <taxon>Amphibia</taxon>
        <taxon>Batrachia</taxon>
        <taxon>Caudata</taxon>
        <taxon>Salamandroidea</taxon>
        <taxon>Salamandridae</taxon>
        <taxon>Pleurodelinae</taxon>
        <taxon>Pleurodeles</taxon>
    </lineage>
</organism>
<comment type="caution">
    <text evidence="1">The sequence shown here is derived from an EMBL/GenBank/DDBJ whole genome shotgun (WGS) entry which is preliminary data.</text>
</comment>
<reference evidence="1" key="1">
    <citation type="journal article" date="2022" name="bioRxiv">
        <title>Sequencing and chromosome-scale assembly of the giantPleurodeles waltlgenome.</title>
        <authorList>
            <person name="Brown T."/>
            <person name="Elewa A."/>
            <person name="Iarovenko S."/>
            <person name="Subramanian E."/>
            <person name="Araus A.J."/>
            <person name="Petzold A."/>
            <person name="Susuki M."/>
            <person name="Suzuki K.-i.T."/>
            <person name="Hayashi T."/>
            <person name="Toyoda A."/>
            <person name="Oliveira C."/>
            <person name="Osipova E."/>
            <person name="Leigh N.D."/>
            <person name="Simon A."/>
            <person name="Yun M.H."/>
        </authorList>
    </citation>
    <scope>NUCLEOTIDE SEQUENCE</scope>
    <source>
        <strain evidence="1">20211129_DDA</strain>
        <tissue evidence="1">Liver</tissue>
    </source>
</reference>
<sequence length="92" mass="9151">MLHCALRIEASVDCLVALGDVLTCGGASWVRLGTAVAAGHRIEGEGDCHEGRQGGVGIGLAGAWSLEGTALCCCAGPSPGSGVGLRLEGLLY</sequence>
<keyword evidence="2" id="KW-1185">Reference proteome</keyword>
<evidence type="ECO:0000313" key="1">
    <source>
        <dbReference type="EMBL" id="KAJ1110484.1"/>
    </source>
</evidence>
<evidence type="ECO:0000313" key="2">
    <source>
        <dbReference type="Proteomes" id="UP001066276"/>
    </source>
</evidence>
<dbReference type="EMBL" id="JANPWB010000013">
    <property type="protein sequence ID" value="KAJ1110484.1"/>
    <property type="molecule type" value="Genomic_DNA"/>
</dbReference>
<gene>
    <name evidence="1" type="ORF">NDU88_007835</name>
</gene>
<proteinExistence type="predicted"/>
<protein>
    <submittedName>
        <fullName evidence="1">Uncharacterized protein</fullName>
    </submittedName>
</protein>
<name>A0AAV7N5E3_PLEWA</name>